<dbReference type="Gene3D" id="3.40.50.150">
    <property type="entry name" value="Vaccinia Virus protein VP39"/>
    <property type="match status" value="1"/>
</dbReference>
<evidence type="ECO:0000313" key="1">
    <source>
        <dbReference type="EMBL" id="GAQ45063.1"/>
    </source>
</evidence>
<dbReference type="OrthoDB" id="417697at2759"/>
<evidence type="ECO:0000313" key="2">
    <source>
        <dbReference type="Proteomes" id="UP000068243"/>
    </source>
</evidence>
<sequence>MTTSAAGEYAFDRSWLDNVRINTMHHLVGQLYQGYIHPHICTANPEMRIADVGAGTAIWLTDLANKLPKSVRLDGLDVSFDAAPRREWLPQNVTLQYWDIKSPVPEHLVGAYDLVNVRYLTVVLRNSEIKDALNNLSRLLINLKRWLEPGGYLQWTDTDMCSIRPVKLRPDISDEPLKRLESVLRGNDERFYTSWVPDLGTRFQEAKFLDVDVDRRDPPHYIAQSLFDCVMVAVEVSTRNKDLDEQKAQELRGTLRDAAKASREGSYLQYTYYRVIGRKATSADEL</sequence>
<dbReference type="EMBL" id="BCMY01000014">
    <property type="protein sequence ID" value="GAQ45063.1"/>
    <property type="molecule type" value="Genomic_DNA"/>
</dbReference>
<dbReference type="Proteomes" id="UP000068243">
    <property type="component" value="Unassembled WGS sequence"/>
</dbReference>
<gene>
    <name evidence="1" type="ORF">ABL_07724</name>
</gene>
<protein>
    <recommendedName>
        <fullName evidence="3">Methyltransferase domain-containing protein</fullName>
    </recommendedName>
</protein>
<dbReference type="VEuPathDB" id="FungiDB:An12g03500"/>
<dbReference type="VEuPathDB" id="FungiDB:M747DRAFT_297462"/>
<evidence type="ECO:0008006" key="3">
    <source>
        <dbReference type="Google" id="ProtNLM"/>
    </source>
</evidence>
<organism evidence="1 2">
    <name type="scientific">Aspergillus niger</name>
    <dbReference type="NCBI Taxonomy" id="5061"/>
    <lineage>
        <taxon>Eukaryota</taxon>
        <taxon>Fungi</taxon>
        <taxon>Dikarya</taxon>
        <taxon>Ascomycota</taxon>
        <taxon>Pezizomycotina</taxon>
        <taxon>Eurotiomycetes</taxon>
        <taxon>Eurotiomycetidae</taxon>
        <taxon>Eurotiales</taxon>
        <taxon>Aspergillaceae</taxon>
        <taxon>Aspergillus</taxon>
        <taxon>Aspergillus subgen. Circumdati</taxon>
    </lineage>
</organism>
<dbReference type="AlphaFoldDB" id="A0A117E249"/>
<dbReference type="VEuPathDB" id="FungiDB:ATCC64974_38470"/>
<dbReference type="SUPFAM" id="SSF53335">
    <property type="entry name" value="S-adenosyl-L-methionine-dependent methyltransferases"/>
    <property type="match status" value="1"/>
</dbReference>
<name>A0A117E249_ASPNG</name>
<comment type="caution">
    <text evidence="1">The sequence shown here is derived from an EMBL/GenBank/DDBJ whole genome shotgun (WGS) entry which is preliminary data.</text>
</comment>
<reference evidence="2" key="1">
    <citation type="journal article" date="2016" name="Genome Announc.">
        <title>Draft genome sequence of Aspergillus niger strain An76.</title>
        <authorList>
            <person name="Gong W."/>
            <person name="Cheng Z."/>
            <person name="Zhang H."/>
            <person name="Liu L."/>
            <person name="Gao P."/>
            <person name="Wang L."/>
        </authorList>
    </citation>
    <scope>NUCLEOTIDE SEQUENCE [LARGE SCALE GENOMIC DNA]</scope>
    <source>
        <strain evidence="2">An76</strain>
    </source>
</reference>
<dbReference type="CDD" id="cd02440">
    <property type="entry name" value="AdoMet_MTases"/>
    <property type="match status" value="1"/>
</dbReference>
<dbReference type="InterPro" id="IPR029063">
    <property type="entry name" value="SAM-dependent_MTases_sf"/>
</dbReference>
<dbReference type="VEuPathDB" id="FungiDB:ASPNIDRAFT2_1182970"/>
<dbReference type="OMA" id="FAMHQCN"/>
<accession>A0A117E249</accession>
<proteinExistence type="predicted"/>